<dbReference type="HAMAP" id="MF_01345_A">
    <property type="entry name" value="Ribosomal_uS17_A"/>
    <property type="match status" value="1"/>
</dbReference>
<sequence length="117" mass="13388">MPARNIGVPGIKPPEVECDDPLCPFHGHLKVRGRIIEGIVVSSKMQRTVIVQRDYLHYVPKYKRYEKRRSRIPAHNPPCINAKEGDKVKIMECRPLSKTVSFVVIAKLEEKKGGEER</sequence>
<dbReference type="GO" id="GO:0022627">
    <property type="term" value="C:cytosolic small ribosomal subunit"/>
    <property type="evidence" value="ECO:0007669"/>
    <property type="project" value="UniProtKB-UniRule"/>
</dbReference>
<dbReference type="InterPro" id="IPR012340">
    <property type="entry name" value="NA-bd_OB-fold"/>
</dbReference>
<dbReference type="InterPro" id="IPR028333">
    <property type="entry name" value="Ribosomal_uS17_arc/euk"/>
</dbReference>
<dbReference type="CDD" id="cd00364">
    <property type="entry name" value="Ribosomal_uS17"/>
    <property type="match status" value="1"/>
</dbReference>
<dbReference type="PANTHER" id="PTHR10744">
    <property type="entry name" value="40S RIBOSOMAL PROTEIN S11 FAMILY MEMBER"/>
    <property type="match status" value="1"/>
</dbReference>
<evidence type="ECO:0000256" key="5">
    <source>
        <dbReference type="ARBA" id="ARBA00022980"/>
    </source>
</evidence>
<dbReference type="PRINTS" id="PR00973">
    <property type="entry name" value="RIBOSOMALS17"/>
</dbReference>
<dbReference type="InterPro" id="IPR019979">
    <property type="entry name" value="Ribosomal_uS17_CS"/>
</dbReference>
<comment type="function">
    <text evidence="7">One of the primary rRNA binding proteins, it binds specifically to the 5'-end of 16S ribosomal RNA.</text>
</comment>
<keyword evidence="6 7" id="KW-0687">Ribonucleoprotein</keyword>
<evidence type="ECO:0000256" key="4">
    <source>
        <dbReference type="ARBA" id="ARBA00022884"/>
    </source>
</evidence>
<comment type="subunit">
    <text evidence="2 7">Part of the 30S ribosomal subunit.</text>
</comment>
<evidence type="ECO:0000313" key="10">
    <source>
        <dbReference type="Proteomes" id="UP000281962"/>
    </source>
</evidence>
<dbReference type="AlphaFoldDB" id="A0A497EWI3"/>
<reference evidence="9 10" key="1">
    <citation type="submission" date="2018-06" db="EMBL/GenBank/DDBJ databases">
        <title>Extensive metabolic versatility and redundancy in microbially diverse, dynamic hydrothermal sediments.</title>
        <authorList>
            <person name="Dombrowski N."/>
            <person name="Teske A."/>
            <person name="Baker B.J."/>
        </authorList>
    </citation>
    <scope>NUCLEOTIDE SEQUENCE [LARGE SCALE GENOMIC DNA]</scope>
    <source>
        <strain evidence="9">B30_G17</strain>
    </source>
</reference>
<comment type="caution">
    <text evidence="9">The sequence shown here is derived from an EMBL/GenBank/DDBJ whole genome shotgun (WGS) entry which is preliminary data.</text>
</comment>
<evidence type="ECO:0000256" key="1">
    <source>
        <dbReference type="ARBA" id="ARBA00010254"/>
    </source>
</evidence>
<dbReference type="EMBL" id="QMQY01000006">
    <property type="protein sequence ID" value="RLE51341.1"/>
    <property type="molecule type" value="Genomic_DNA"/>
</dbReference>
<dbReference type="Pfam" id="PF00366">
    <property type="entry name" value="Ribosomal_S17"/>
    <property type="match status" value="1"/>
</dbReference>
<evidence type="ECO:0000256" key="7">
    <source>
        <dbReference type="HAMAP-Rule" id="MF_01345"/>
    </source>
</evidence>
<evidence type="ECO:0000256" key="6">
    <source>
        <dbReference type="ARBA" id="ARBA00023274"/>
    </source>
</evidence>
<evidence type="ECO:0000256" key="8">
    <source>
        <dbReference type="RuleBase" id="RU003872"/>
    </source>
</evidence>
<dbReference type="InterPro" id="IPR000266">
    <property type="entry name" value="Ribosomal_uS17"/>
</dbReference>
<protein>
    <recommendedName>
        <fullName evidence="7">Small ribosomal subunit protein uS17</fullName>
    </recommendedName>
</protein>
<accession>A0A497EWI3</accession>
<name>A0A497EWI3_9CREN</name>
<dbReference type="InterPro" id="IPR019978">
    <property type="entry name" value="Ribosomal_uS17_archaeal"/>
</dbReference>
<dbReference type="FunFam" id="2.40.50.1000:FF:000005">
    <property type="entry name" value="30S ribosomal protein S17"/>
    <property type="match status" value="1"/>
</dbReference>
<dbReference type="PANTHER" id="PTHR10744:SF9">
    <property type="entry name" value="40S RIBOSOMAL PROTEIN S11-RELATED"/>
    <property type="match status" value="1"/>
</dbReference>
<dbReference type="PROSITE" id="PS00056">
    <property type="entry name" value="RIBOSOMAL_S17"/>
    <property type="match status" value="1"/>
</dbReference>
<keyword evidence="5 7" id="KW-0689">Ribosomal protein</keyword>
<proteinExistence type="inferred from homology"/>
<dbReference type="GO" id="GO:0019843">
    <property type="term" value="F:rRNA binding"/>
    <property type="evidence" value="ECO:0007669"/>
    <property type="project" value="UniProtKB-UniRule"/>
</dbReference>
<evidence type="ECO:0000313" key="9">
    <source>
        <dbReference type="EMBL" id="RLE51341.1"/>
    </source>
</evidence>
<comment type="similarity">
    <text evidence="1 7 8">Belongs to the universal ribosomal protein uS17 family.</text>
</comment>
<dbReference type="Proteomes" id="UP000281962">
    <property type="component" value="Unassembled WGS sequence"/>
</dbReference>
<evidence type="ECO:0000256" key="2">
    <source>
        <dbReference type="ARBA" id="ARBA00011458"/>
    </source>
</evidence>
<dbReference type="SUPFAM" id="SSF50249">
    <property type="entry name" value="Nucleic acid-binding proteins"/>
    <property type="match status" value="1"/>
</dbReference>
<dbReference type="Gene3D" id="2.40.50.1000">
    <property type="match status" value="1"/>
</dbReference>
<organism evidence="9 10">
    <name type="scientific">Thermoproteota archaeon</name>
    <dbReference type="NCBI Taxonomy" id="2056631"/>
    <lineage>
        <taxon>Archaea</taxon>
        <taxon>Thermoproteota</taxon>
    </lineage>
</organism>
<evidence type="ECO:0000256" key="3">
    <source>
        <dbReference type="ARBA" id="ARBA00022730"/>
    </source>
</evidence>
<dbReference type="NCBIfam" id="TIGR03630">
    <property type="entry name" value="uS17_arch"/>
    <property type="match status" value="1"/>
</dbReference>
<gene>
    <name evidence="7" type="primary">rps17</name>
    <name evidence="9" type="ORF">DRJ21_00330</name>
</gene>
<dbReference type="GO" id="GO:0003735">
    <property type="term" value="F:structural constituent of ribosome"/>
    <property type="evidence" value="ECO:0007669"/>
    <property type="project" value="UniProtKB-UniRule"/>
</dbReference>
<keyword evidence="3 7" id="KW-0699">rRNA-binding</keyword>
<keyword evidence="4 7" id="KW-0694">RNA-binding</keyword>
<dbReference type="NCBIfam" id="NF006345">
    <property type="entry name" value="PRK08572.1"/>
    <property type="match status" value="1"/>
</dbReference>
<dbReference type="GO" id="GO:0006412">
    <property type="term" value="P:translation"/>
    <property type="evidence" value="ECO:0007669"/>
    <property type="project" value="UniProtKB-UniRule"/>
</dbReference>